<feature type="transmembrane region" description="Helical" evidence="12">
    <location>
        <begin position="339"/>
        <end position="357"/>
    </location>
</feature>
<dbReference type="PANTHER" id="PTHR38674">
    <property type="entry name" value="ALKANE 1-MONOOXYGENASE 1"/>
    <property type="match status" value="1"/>
</dbReference>
<evidence type="ECO:0000313" key="14">
    <source>
        <dbReference type="EMBL" id="SDT99749.1"/>
    </source>
</evidence>
<evidence type="ECO:0000256" key="5">
    <source>
        <dbReference type="ARBA" id="ARBA00022692"/>
    </source>
</evidence>
<dbReference type="STRING" id="364197.SAMN05216296_1152"/>
<evidence type="ECO:0000256" key="12">
    <source>
        <dbReference type="SAM" id="Phobius"/>
    </source>
</evidence>
<gene>
    <name evidence="14" type="ORF">SAMN05216296_1152</name>
</gene>
<keyword evidence="10 14" id="KW-0503">Monooxygenase</keyword>
<feature type="domain" description="Fatty acid desaturase" evidence="13">
    <location>
        <begin position="118"/>
        <end position="333"/>
    </location>
</feature>
<keyword evidence="7 12" id="KW-1133">Transmembrane helix</keyword>
<keyword evidence="4" id="KW-0997">Cell inner membrane</keyword>
<protein>
    <submittedName>
        <fullName evidence="14">Alkane 1-monooxygenase</fullName>
    </submittedName>
</protein>
<keyword evidence="8" id="KW-0560">Oxidoreductase</keyword>
<evidence type="ECO:0000256" key="9">
    <source>
        <dbReference type="ARBA" id="ARBA00023004"/>
    </source>
</evidence>
<keyword evidence="9" id="KW-0408">Iron</keyword>
<evidence type="ECO:0000256" key="8">
    <source>
        <dbReference type="ARBA" id="ARBA00023002"/>
    </source>
</evidence>
<evidence type="ECO:0000256" key="3">
    <source>
        <dbReference type="ARBA" id="ARBA00022475"/>
    </source>
</evidence>
<keyword evidence="11 12" id="KW-0472">Membrane</keyword>
<feature type="transmembrane region" description="Helical" evidence="12">
    <location>
        <begin position="116"/>
        <end position="136"/>
    </location>
</feature>
<dbReference type="GO" id="GO:0005886">
    <property type="term" value="C:plasma membrane"/>
    <property type="evidence" value="ECO:0007669"/>
    <property type="project" value="UniProtKB-SubCell"/>
</dbReference>
<evidence type="ECO:0000256" key="4">
    <source>
        <dbReference type="ARBA" id="ARBA00022519"/>
    </source>
</evidence>
<sequence length="400" mass="45766">MKTYSLQLADNRLITYQDRKRHLWLFSMLYPLLALSGVGLYLLTGSEWTLIAPLVGIYGGASLFDALLGTDQSNPPEELVPQLEDDPYYRWLPILTVPLHLVVLVIIAGFTASHDLAWPSVLVLALTAGLYSGLGINTAHELGHKKTNLERWMARIVLAVPFYGHFCIEHNRGHHRHVATPEDPASSRMGENIYSFACREIPGAFRRGWNLEKERLQRLGKSQWSLENEALQSYILGAILQLSLVIAFGWIMLPFLAIHNFYAWWQLTSANYIEHYGLLRQRKANGSFEHCQPYHSWNADFIASNLLLYHLERHSDHHAHPTRRYQSLRSFADLPSMPTGYFGMFLIALVPPLWYWLMDRRLLALPHIAGDFDKINIAPGRRAALEARYSRALQTQQKTA</sequence>
<feature type="transmembrane region" description="Helical" evidence="12">
    <location>
        <begin position="21"/>
        <end position="42"/>
    </location>
</feature>
<dbReference type="EMBL" id="LT629785">
    <property type="protein sequence ID" value="SDT99749.1"/>
    <property type="molecule type" value="Genomic_DNA"/>
</dbReference>
<dbReference type="GO" id="GO:0004497">
    <property type="term" value="F:monooxygenase activity"/>
    <property type="evidence" value="ECO:0007669"/>
    <property type="project" value="UniProtKB-KW"/>
</dbReference>
<dbReference type="OrthoDB" id="4759734at2"/>
<dbReference type="PANTHER" id="PTHR38674:SF1">
    <property type="entry name" value="ALKANE 1-MONOOXYGENASE 1"/>
    <property type="match status" value="1"/>
</dbReference>
<feature type="transmembrane region" description="Helical" evidence="12">
    <location>
        <begin position="48"/>
        <end position="68"/>
    </location>
</feature>
<reference evidence="15" key="1">
    <citation type="submission" date="2016-10" db="EMBL/GenBank/DDBJ databases">
        <authorList>
            <person name="Varghese N."/>
            <person name="Submissions S."/>
        </authorList>
    </citation>
    <scope>NUCLEOTIDE SEQUENCE [LARGE SCALE GENOMIC DNA]</scope>
    <source>
        <strain evidence="15">DSM 17875</strain>
    </source>
</reference>
<dbReference type="CDD" id="cd03512">
    <property type="entry name" value="Alkane-hydroxylase"/>
    <property type="match status" value="1"/>
</dbReference>
<comment type="subcellular location">
    <subcellularLocation>
        <location evidence="1">Cell inner membrane</location>
        <topology evidence="1">Multi-pass membrane protein</topology>
    </subcellularLocation>
</comment>
<dbReference type="RefSeq" id="WP_090193511.1">
    <property type="nucleotide sequence ID" value="NZ_LT629785.1"/>
</dbReference>
<accession>A0A1H2EXG6</accession>
<evidence type="ECO:0000313" key="15">
    <source>
        <dbReference type="Proteomes" id="UP000243232"/>
    </source>
</evidence>
<comment type="similarity">
    <text evidence="2">Belongs to the fatty acid desaturase type 1 family. AlkB subfamily.</text>
</comment>
<dbReference type="GO" id="GO:0046872">
    <property type="term" value="F:metal ion binding"/>
    <property type="evidence" value="ECO:0007669"/>
    <property type="project" value="UniProtKB-KW"/>
</dbReference>
<keyword evidence="3" id="KW-1003">Cell membrane</keyword>
<dbReference type="InterPro" id="IPR005804">
    <property type="entry name" value="FA_desaturase_dom"/>
</dbReference>
<evidence type="ECO:0000256" key="11">
    <source>
        <dbReference type="ARBA" id="ARBA00023136"/>
    </source>
</evidence>
<dbReference type="GO" id="GO:0006629">
    <property type="term" value="P:lipid metabolic process"/>
    <property type="evidence" value="ECO:0007669"/>
    <property type="project" value="InterPro"/>
</dbReference>
<keyword evidence="5 12" id="KW-0812">Transmembrane</keyword>
<evidence type="ECO:0000256" key="7">
    <source>
        <dbReference type="ARBA" id="ARBA00022989"/>
    </source>
</evidence>
<dbReference type="Proteomes" id="UP000243232">
    <property type="component" value="Chromosome I"/>
</dbReference>
<keyword evidence="15" id="KW-1185">Reference proteome</keyword>
<dbReference type="AlphaFoldDB" id="A0A1H2EXG6"/>
<keyword evidence="6" id="KW-0479">Metal-binding</keyword>
<evidence type="ECO:0000256" key="1">
    <source>
        <dbReference type="ARBA" id="ARBA00004429"/>
    </source>
</evidence>
<evidence type="ECO:0000256" key="2">
    <source>
        <dbReference type="ARBA" id="ARBA00010823"/>
    </source>
</evidence>
<name>A0A1H2EXG6_9PSED</name>
<feature type="transmembrane region" description="Helical" evidence="12">
    <location>
        <begin position="88"/>
        <end position="110"/>
    </location>
</feature>
<organism evidence="14 15">
    <name type="scientific">Pseudomonas pohangensis</name>
    <dbReference type="NCBI Taxonomy" id="364197"/>
    <lineage>
        <taxon>Bacteria</taxon>
        <taxon>Pseudomonadati</taxon>
        <taxon>Pseudomonadota</taxon>
        <taxon>Gammaproteobacteria</taxon>
        <taxon>Pseudomonadales</taxon>
        <taxon>Pseudomonadaceae</taxon>
        <taxon>Pseudomonas</taxon>
    </lineage>
</organism>
<evidence type="ECO:0000256" key="6">
    <source>
        <dbReference type="ARBA" id="ARBA00022723"/>
    </source>
</evidence>
<dbReference type="InterPro" id="IPR033885">
    <property type="entry name" value="AlkB/XylM"/>
</dbReference>
<evidence type="ECO:0000259" key="13">
    <source>
        <dbReference type="Pfam" id="PF00487"/>
    </source>
</evidence>
<evidence type="ECO:0000256" key="10">
    <source>
        <dbReference type="ARBA" id="ARBA00023033"/>
    </source>
</evidence>
<proteinExistence type="inferred from homology"/>
<feature type="transmembrane region" description="Helical" evidence="12">
    <location>
        <begin position="234"/>
        <end position="258"/>
    </location>
</feature>
<dbReference type="Pfam" id="PF00487">
    <property type="entry name" value="FA_desaturase"/>
    <property type="match status" value="1"/>
</dbReference>